<sequence>MPKKRTCYSRILKSHPSSDCNFSVLPPMRPASFPSFEI</sequence>
<accession>A0A0B0P1K6</accession>
<proteinExistence type="predicted"/>
<organism evidence="1 2">
    <name type="scientific">Gossypium arboreum</name>
    <name type="common">Tree cotton</name>
    <name type="synonym">Gossypium nanking</name>
    <dbReference type="NCBI Taxonomy" id="29729"/>
    <lineage>
        <taxon>Eukaryota</taxon>
        <taxon>Viridiplantae</taxon>
        <taxon>Streptophyta</taxon>
        <taxon>Embryophyta</taxon>
        <taxon>Tracheophyta</taxon>
        <taxon>Spermatophyta</taxon>
        <taxon>Magnoliopsida</taxon>
        <taxon>eudicotyledons</taxon>
        <taxon>Gunneridae</taxon>
        <taxon>Pentapetalae</taxon>
        <taxon>rosids</taxon>
        <taxon>malvids</taxon>
        <taxon>Malvales</taxon>
        <taxon>Malvaceae</taxon>
        <taxon>Malvoideae</taxon>
        <taxon>Gossypium</taxon>
    </lineage>
</organism>
<gene>
    <name evidence="1" type="ORF">F383_22540</name>
</gene>
<dbReference type="Proteomes" id="UP000032142">
    <property type="component" value="Unassembled WGS sequence"/>
</dbReference>
<evidence type="ECO:0000313" key="1">
    <source>
        <dbReference type="EMBL" id="KHG18029.1"/>
    </source>
</evidence>
<reference evidence="2" key="1">
    <citation type="submission" date="2014-09" db="EMBL/GenBank/DDBJ databases">
        <authorList>
            <person name="Mudge J."/>
            <person name="Ramaraj T."/>
            <person name="Lindquist I.E."/>
            <person name="Bharti A.K."/>
            <person name="Sundararajan A."/>
            <person name="Cameron C.T."/>
            <person name="Woodward J.E."/>
            <person name="May G.D."/>
            <person name="Brubaker C."/>
            <person name="Broadhvest J."/>
            <person name="Wilkins T.A."/>
        </authorList>
    </citation>
    <scope>NUCLEOTIDE SEQUENCE</scope>
    <source>
        <strain evidence="2">cv. AKA8401</strain>
    </source>
</reference>
<name>A0A0B0P1K6_GOSAR</name>
<dbReference type="AlphaFoldDB" id="A0A0B0P1K6"/>
<keyword evidence="2" id="KW-1185">Reference proteome</keyword>
<protein>
    <submittedName>
        <fullName evidence="1">Uncharacterized protein</fullName>
    </submittedName>
</protein>
<evidence type="ECO:0000313" key="2">
    <source>
        <dbReference type="Proteomes" id="UP000032142"/>
    </source>
</evidence>
<dbReference type="EMBL" id="KN409683">
    <property type="protein sequence ID" value="KHG18029.1"/>
    <property type="molecule type" value="Genomic_DNA"/>
</dbReference>